<dbReference type="EMBL" id="SJJZ01000001">
    <property type="protein sequence ID" value="TCC10907.1"/>
    <property type="molecule type" value="Genomic_DNA"/>
</dbReference>
<keyword evidence="4 6" id="KW-0949">S-adenosyl-L-methionine</keyword>
<dbReference type="GO" id="GO:0009307">
    <property type="term" value="P:DNA restriction-modification system"/>
    <property type="evidence" value="ECO:0007669"/>
    <property type="project" value="UniProtKB-KW"/>
</dbReference>
<dbReference type="GO" id="GO:0003677">
    <property type="term" value="F:DNA binding"/>
    <property type="evidence" value="ECO:0007669"/>
    <property type="project" value="TreeGrafter"/>
</dbReference>
<dbReference type="NCBIfam" id="TIGR00675">
    <property type="entry name" value="dcm"/>
    <property type="match status" value="1"/>
</dbReference>
<evidence type="ECO:0000256" key="1">
    <source>
        <dbReference type="ARBA" id="ARBA00011975"/>
    </source>
</evidence>
<dbReference type="AlphaFoldDB" id="A0A4R0HHX0"/>
<evidence type="ECO:0000256" key="3">
    <source>
        <dbReference type="ARBA" id="ARBA00022679"/>
    </source>
</evidence>
<evidence type="ECO:0000256" key="2">
    <source>
        <dbReference type="ARBA" id="ARBA00022603"/>
    </source>
</evidence>
<dbReference type="GO" id="GO:0044027">
    <property type="term" value="P:negative regulation of gene expression via chromosomal CpG island methylation"/>
    <property type="evidence" value="ECO:0007669"/>
    <property type="project" value="TreeGrafter"/>
</dbReference>
<protein>
    <recommendedName>
        <fullName evidence="1">DNA (cytosine-5-)-methyltransferase</fullName>
        <ecNumber evidence="1">2.1.1.37</ecNumber>
    </recommendedName>
</protein>
<dbReference type="InterPro" id="IPR029063">
    <property type="entry name" value="SAM-dependent_MTases_sf"/>
</dbReference>
<evidence type="ECO:0000256" key="6">
    <source>
        <dbReference type="PROSITE-ProRule" id="PRU01016"/>
    </source>
</evidence>
<dbReference type="Pfam" id="PF00145">
    <property type="entry name" value="DNA_methylase"/>
    <property type="match status" value="2"/>
</dbReference>
<dbReference type="InterPro" id="IPR031303">
    <property type="entry name" value="C5_meth_CS"/>
</dbReference>
<dbReference type="PRINTS" id="PR00105">
    <property type="entry name" value="C5METTRFRASE"/>
</dbReference>
<gene>
    <name evidence="9" type="primary">dcm</name>
    <name evidence="9" type="ORF">E0H45_06285</name>
</gene>
<feature type="region of interest" description="Disordered" evidence="8">
    <location>
        <begin position="196"/>
        <end position="226"/>
    </location>
</feature>
<dbReference type="Gene3D" id="3.40.50.150">
    <property type="entry name" value="Vaccinia Virus protein VP39"/>
    <property type="match status" value="1"/>
</dbReference>
<dbReference type="InterPro" id="IPR001525">
    <property type="entry name" value="C5_MeTfrase"/>
</dbReference>
<evidence type="ECO:0000256" key="8">
    <source>
        <dbReference type="SAM" id="MobiDB-lite"/>
    </source>
</evidence>
<dbReference type="OrthoDB" id="9813719at2"/>
<evidence type="ECO:0000256" key="7">
    <source>
        <dbReference type="RuleBase" id="RU000416"/>
    </source>
</evidence>
<dbReference type="Proteomes" id="UP000292346">
    <property type="component" value="Unassembled WGS sequence"/>
</dbReference>
<dbReference type="PROSITE" id="PS51679">
    <property type="entry name" value="SAM_MT_C5"/>
    <property type="match status" value="1"/>
</dbReference>
<proteinExistence type="inferred from homology"/>
<name>A0A4R0HHX0_9ACTN</name>
<dbReference type="Gene3D" id="3.90.120.10">
    <property type="entry name" value="DNA Methylase, subunit A, domain 2"/>
    <property type="match status" value="1"/>
</dbReference>
<comment type="caution">
    <text evidence="9">The sequence shown here is derived from an EMBL/GenBank/DDBJ whole genome shotgun (WGS) entry which is preliminary data.</text>
</comment>
<dbReference type="GO" id="GO:0032259">
    <property type="term" value="P:methylation"/>
    <property type="evidence" value="ECO:0007669"/>
    <property type="project" value="UniProtKB-KW"/>
</dbReference>
<keyword evidence="3 6" id="KW-0808">Transferase</keyword>
<evidence type="ECO:0000256" key="5">
    <source>
        <dbReference type="ARBA" id="ARBA00022747"/>
    </source>
</evidence>
<dbReference type="PANTHER" id="PTHR10629">
    <property type="entry name" value="CYTOSINE-SPECIFIC METHYLTRANSFERASE"/>
    <property type="match status" value="1"/>
</dbReference>
<organism evidence="9 10">
    <name type="scientific">Kribbella soli</name>
    <dbReference type="NCBI Taxonomy" id="1124743"/>
    <lineage>
        <taxon>Bacteria</taxon>
        <taxon>Bacillati</taxon>
        <taxon>Actinomycetota</taxon>
        <taxon>Actinomycetes</taxon>
        <taxon>Propionibacteriales</taxon>
        <taxon>Kribbellaceae</taxon>
        <taxon>Kribbella</taxon>
    </lineage>
</organism>
<keyword evidence="5" id="KW-0680">Restriction system</keyword>
<dbReference type="PANTHER" id="PTHR10629:SF52">
    <property type="entry name" value="DNA (CYTOSINE-5)-METHYLTRANSFERASE 1"/>
    <property type="match status" value="1"/>
</dbReference>
<evidence type="ECO:0000256" key="4">
    <source>
        <dbReference type="ARBA" id="ARBA00022691"/>
    </source>
</evidence>
<dbReference type="EC" id="2.1.1.37" evidence="1"/>
<feature type="active site" evidence="6">
    <location>
        <position position="88"/>
    </location>
</feature>
<dbReference type="SUPFAM" id="SSF53335">
    <property type="entry name" value="S-adenosyl-L-methionine-dependent methyltransferases"/>
    <property type="match status" value="1"/>
</dbReference>
<evidence type="ECO:0000313" key="10">
    <source>
        <dbReference type="Proteomes" id="UP000292346"/>
    </source>
</evidence>
<evidence type="ECO:0000313" key="9">
    <source>
        <dbReference type="EMBL" id="TCC10907.1"/>
    </source>
</evidence>
<sequence>MPASIEHPTDGLHVVSLCAGIGGIDLAFHRAGIPARAAVEIDPFARGVLADRFPETVLFDDLTKVTADDLTAAGVVPNRTVLTAGWPCKGNSVAGRRGGLGDAQSGLWVHVARLLAELRPRWFVGENVPGLLSVNHGRDFAVIAGDLAELGMEFCWRVLDASYFGVPQRRRRLVLAGHLGELRGAPAQVLLEPASSLRDPAPSRPPAPDPARTVSGSAGTSRSEHDTGLSYVAEQASTLQAAGDGRGDRLDAEMAAGGQLIVYSDGTVRRLTPMECERLQGLPDGWTAISNDRRQADSHRFRQLGNSVAVPVFEWLANRIAATDTAGTAVTLTMGAAA</sequence>
<dbReference type="InterPro" id="IPR050390">
    <property type="entry name" value="C5-Methyltransferase"/>
</dbReference>
<dbReference type="GO" id="GO:0003886">
    <property type="term" value="F:DNA (cytosine-5-)-methyltransferase activity"/>
    <property type="evidence" value="ECO:0007669"/>
    <property type="project" value="UniProtKB-EC"/>
</dbReference>
<keyword evidence="2 6" id="KW-0489">Methyltransferase</keyword>
<accession>A0A4R0HHX0</accession>
<reference evidence="9 10" key="1">
    <citation type="submission" date="2019-02" db="EMBL/GenBank/DDBJ databases">
        <title>Kribbella capetownensis sp. nov. and Kribbella speibonae sp. nov., isolated from soil.</title>
        <authorList>
            <person name="Curtis S.M."/>
            <person name="Norton I."/>
            <person name="Everest G.J."/>
            <person name="Meyers P.R."/>
        </authorList>
    </citation>
    <scope>NUCLEOTIDE SEQUENCE [LARGE SCALE GENOMIC DNA]</scope>
    <source>
        <strain evidence="9 10">KCTC 29219</strain>
    </source>
</reference>
<keyword evidence="10" id="KW-1185">Reference proteome</keyword>
<dbReference type="RefSeq" id="WP_131335296.1">
    <property type="nucleotide sequence ID" value="NZ_SJJZ01000001.1"/>
</dbReference>
<dbReference type="PROSITE" id="PS00095">
    <property type="entry name" value="C5_MTASE_2"/>
    <property type="match status" value="1"/>
</dbReference>
<comment type="similarity">
    <text evidence="6 7">Belongs to the class I-like SAM-binding methyltransferase superfamily. C5-methyltransferase family.</text>
</comment>